<accession>A0A7D5YIM5</accession>
<name>A0A7D5YIM5_9ACTN</name>
<dbReference type="AlphaFoldDB" id="A0A7D5YIM5"/>
<organism evidence="3">
    <name type="scientific">Micromonospora carbonacea</name>
    <dbReference type="NCBI Taxonomy" id="47853"/>
    <lineage>
        <taxon>Bacteria</taxon>
        <taxon>Bacillati</taxon>
        <taxon>Actinomycetota</taxon>
        <taxon>Actinomycetes</taxon>
        <taxon>Micromonosporales</taxon>
        <taxon>Micromonosporaceae</taxon>
        <taxon>Micromonospora</taxon>
    </lineage>
</organism>
<reference evidence="3" key="1">
    <citation type="submission" date="2020-08" db="EMBL/GenBank/DDBJ databases">
        <title>A bifunctional nitrone conjugated secondary metabolite targeting the ribosome.</title>
        <authorList>
            <person name="Limbrick E.M."/>
            <person name="Graf M."/>
            <person name="Derewacz D.K."/>
            <person name="Nguyen F."/>
            <person name="Spraggins J.M."/>
            <person name="Wieland M."/>
            <person name="Ynigez-Gutierrez A.E."/>
            <person name="Reisman B.J."/>
            <person name="Zinshteyn B."/>
            <person name="McCulloch K."/>
            <person name="Iverson T.M."/>
            <person name="Green R."/>
            <person name="Wilson D.N."/>
            <person name="Bachmann B.O."/>
        </authorList>
    </citation>
    <scope>NUCLEOTIDE SEQUENCE</scope>
    <source>
        <strain evidence="3">Africana</strain>
    </source>
</reference>
<evidence type="ECO:0000256" key="1">
    <source>
        <dbReference type="SAM" id="MobiDB-lite"/>
    </source>
</evidence>
<dbReference type="Pfam" id="PF06197">
    <property type="entry name" value="DUF998"/>
    <property type="match status" value="1"/>
</dbReference>
<evidence type="ECO:0000313" key="3">
    <source>
        <dbReference type="EMBL" id="QLK00357.1"/>
    </source>
</evidence>
<feature type="region of interest" description="Disordered" evidence="1">
    <location>
        <begin position="132"/>
        <end position="186"/>
    </location>
</feature>
<feature type="transmembrane region" description="Helical" evidence="2">
    <location>
        <begin position="82"/>
        <end position="100"/>
    </location>
</feature>
<feature type="transmembrane region" description="Helical" evidence="2">
    <location>
        <begin position="53"/>
        <end position="73"/>
    </location>
</feature>
<gene>
    <name evidence="3" type="ORF">HZU44_10035</name>
</gene>
<sequence length="246" mass="24162">MRVAPPWVLLSAGAAPVFLVGGWLLGAARQPGGFDQVSGTISALAAVGAADRWIMTLGLVGLGLCHCVTAAGLRPLAAGGRALLAVGGLATLAVAAFPLPPDGGSVPHTLAAAIAFGALALWPSLALAGGGPGRGNPRPAGDEPWPASAGPRPASAEPRPGGSRPAEPRRRDAPRPAGGDAGSGSDGYAGARAAWTALTVGLLVPVAWFTVELATGGDRIGLAERVAAGAEALCPLLVAGWLGRRG</sequence>
<proteinExistence type="predicted"/>
<feature type="transmembrane region" description="Helical" evidence="2">
    <location>
        <begin position="106"/>
        <end position="128"/>
    </location>
</feature>
<dbReference type="InterPro" id="IPR009339">
    <property type="entry name" value="DUF998"/>
</dbReference>
<keyword evidence="2" id="KW-0812">Transmembrane</keyword>
<dbReference type="EMBL" id="CP058905">
    <property type="protein sequence ID" value="QLK00357.1"/>
    <property type="molecule type" value="Genomic_DNA"/>
</dbReference>
<evidence type="ECO:0000256" key="2">
    <source>
        <dbReference type="SAM" id="Phobius"/>
    </source>
</evidence>
<keyword evidence="2" id="KW-0472">Membrane</keyword>
<keyword evidence="2" id="KW-1133">Transmembrane helix</keyword>
<protein>
    <submittedName>
        <fullName evidence="3">DUF998 domain-containing protein</fullName>
    </submittedName>
</protein>